<dbReference type="Gene3D" id="3.40.50.300">
    <property type="entry name" value="P-loop containing nucleotide triphosphate hydrolases"/>
    <property type="match status" value="1"/>
</dbReference>
<dbReference type="InterPro" id="IPR027417">
    <property type="entry name" value="P-loop_NTPase"/>
</dbReference>
<feature type="transmembrane region" description="Helical" evidence="1">
    <location>
        <begin position="591"/>
        <end position="619"/>
    </location>
</feature>
<comment type="caution">
    <text evidence="3">The sequence shown here is derived from an EMBL/GenBank/DDBJ whole genome shotgun (WGS) entry which is preliminary data.</text>
</comment>
<dbReference type="PROSITE" id="PS50837">
    <property type="entry name" value="NACHT"/>
    <property type="match status" value="1"/>
</dbReference>
<keyword evidence="4" id="KW-1185">Reference proteome</keyword>
<dbReference type="SUPFAM" id="SSF52540">
    <property type="entry name" value="P-loop containing nucleoside triphosphate hydrolases"/>
    <property type="match status" value="1"/>
</dbReference>
<sequence length="717" mass="78031">MGLVVGVASLYMSWLGYRADRREHADGLDLAATADELARAVGAQWQAEASVRRLDDPYPLPVPWRPACASLVDPWHLLVRTATGAVADRTTLPPAWARGPEGLAGSDAEVVEVFTDRVPGKRLLILGEPGAGKTMMLLRLLLGLIRTRQPGSPVPVIFPLASWDPDHQELSAWLADRLATDYPGLAGPAPAPATNGHSRPTSRARALLDQHLVIPLLDGIDELPPHTRPVALDAINRALPPGTPLVLTSRTAEYRAAVSAPAGAGVPVRLTAAAGIELEAVDPGEAAAYLRRDAGGDGTSSAERWQPVLRLLPTDTPVGRALATPLTLFLARTIYNPRPGERPTMLPDPAELCDTTRFPTAAAVRDRLFDGFLPAVYRPLPGHHPQWTSHQARRALTFLARHLEDDLHGSTDFAWWQLRLRVPEATRRLLTGAALGAAMTALALLGTGLVILASLTVDPQGDVLLIFDWPPFPFLLKGAFPSWAPRWEYAEVCAAYLPAGWLLSQLFRLRQRDIPAVQGRWSWNRNSLLLGLGTGLLVGMVLDVLLDRVAGVGWGAAAGLVSWLITTWSASPADLTAVTSPRQLLRQDHKAFWTFVRTGALLGLLTGLLLGVLLGILNWDLWELDLVDELVRNTIFCCCIGLWSGLVLGLAAAVHRTATGEFALTRLYLAVRNRDILPRHLMAFLADAHQVRGVLRQAGPIYQFRHVDLQRHLARRT</sequence>
<organism evidence="3 4">
    <name type="scientific">Streptomyces nogalater</name>
    <dbReference type="NCBI Taxonomy" id="38314"/>
    <lineage>
        <taxon>Bacteria</taxon>
        <taxon>Bacillati</taxon>
        <taxon>Actinomycetota</taxon>
        <taxon>Actinomycetes</taxon>
        <taxon>Kitasatosporales</taxon>
        <taxon>Streptomycetaceae</taxon>
        <taxon>Streptomyces</taxon>
    </lineage>
</organism>
<keyword evidence="1" id="KW-0812">Transmembrane</keyword>
<evidence type="ECO:0000256" key="1">
    <source>
        <dbReference type="SAM" id="Phobius"/>
    </source>
</evidence>
<protein>
    <submittedName>
        <fullName evidence="3">NACHT domain-containing protein</fullName>
    </submittedName>
</protein>
<evidence type="ECO:0000313" key="4">
    <source>
        <dbReference type="Proteomes" id="UP001596065"/>
    </source>
</evidence>
<dbReference type="EMBL" id="JBHSOE010000112">
    <property type="protein sequence ID" value="MFC5660737.1"/>
    <property type="molecule type" value="Genomic_DNA"/>
</dbReference>
<feature type="transmembrane region" description="Helical" evidence="1">
    <location>
        <begin position="631"/>
        <end position="654"/>
    </location>
</feature>
<feature type="transmembrane region" description="Helical" evidence="1">
    <location>
        <begin position="528"/>
        <end position="546"/>
    </location>
</feature>
<feature type="transmembrane region" description="Helical" evidence="1">
    <location>
        <begin position="552"/>
        <end position="570"/>
    </location>
</feature>
<reference evidence="4" key="1">
    <citation type="journal article" date="2019" name="Int. J. Syst. Evol. Microbiol.">
        <title>The Global Catalogue of Microorganisms (GCM) 10K type strain sequencing project: providing services to taxonomists for standard genome sequencing and annotation.</title>
        <authorList>
            <consortium name="The Broad Institute Genomics Platform"/>
            <consortium name="The Broad Institute Genome Sequencing Center for Infectious Disease"/>
            <person name="Wu L."/>
            <person name="Ma J."/>
        </authorList>
    </citation>
    <scope>NUCLEOTIDE SEQUENCE [LARGE SCALE GENOMIC DNA]</scope>
    <source>
        <strain evidence="4">KCTC 5701</strain>
    </source>
</reference>
<dbReference type="Proteomes" id="UP001596065">
    <property type="component" value="Unassembled WGS sequence"/>
</dbReference>
<keyword evidence="1" id="KW-0472">Membrane</keyword>
<dbReference type="InterPro" id="IPR007111">
    <property type="entry name" value="NACHT_NTPase"/>
</dbReference>
<feature type="transmembrane region" description="Helical" evidence="1">
    <location>
        <begin position="429"/>
        <end position="455"/>
    </location>
</feature>
<name>A0ABW0WT97_STRNO</name>
<evidence type="ECO:0000259" key="2">
    <source>
        <dbReference type="PROSITE" id="PS50837"/>
    </source>
</evidence>
<dbReference type="RefSeq" id="WP_382467053.1">
    <property type="nucleotide sequence ID" value="NZ_JBHSOE010000112.1"/>
</dbReference>
<dbReference type="Pfam" id="PF05729">
    <property type="entry name" value="NACHT"/>
    <property type="match status" value="1"/>
</dbReference>
<proteinExistence type="predicted"/>
<keyword evidence="1" id="KW-1133">Transmembrane helix</keyword>
<feature type="domain" description="NACHT" evidence="2">
    <location>
        <begin position="121"/>
        <end position="251"/>
    </location>
</feature>
<evidence type="ECO:0000313" key="3">
    <source>
        <dbReference type="EMBL" id="MFC5660737.1"/>
    </source>
</evidence>
<gene>
    <name evidence="3" type="ORF">ACFP3J_35435</name>
</gene>
<accession>A0ABW0WT97</accession>